<evidence type="ECO:0000313" key="4">
    <source>
        <dbReference type="WBParaSite" id="EVEC_0001010801-mRNA-1"/>
    </source>
</evidence>
<organism evidence="4">
    <name type="scientific">Enterobius vermicularis</name>
    <name type="common">Human pinworm</name>
    <dbReference type="NCBI Taxonomy" id="51028"/>
    <lineage>
        <taxon>Eukaryota</taxon>
        <taxon>Metazoa</taxon>
        <taxon>Ecdysozoa</taxon>
        <taxon>Nematoda</taxon>
        <taxon>Chromadorea</taxon>
        <taxon>Rhabditida</taxon>
        <taxon>Spirurina</taxon>
        <taxon>Oxyuridomorpha</taxon>
        <taxon>Oxyuroidea</taxon>
        <taxon>Oxyuridae</taxon>
        <taxon>Enterobius</taxon>
    </lineage>
</organism>
<sequence length="542" mass="62336">MPSTYLAEQSSGALLGVQEQRRPQYQEESQQQLPTLPQYQHESTQHQVQMQSQYQQSEFQQQMRLEPQYRQNDLRQQVQTQPQYQQDLQTKILPQYLQVSQQQQLEVESQYLQKPPLEEAQAQLQLPEVQQEQLKVVPQYQTPAQIQPMYNPLVQSSAQLVQMSQSRQPQQQKIIGICIFICMPVCDPQCVQTATSRSYFEPTPVYTPPPAIYSPSFTTPEAVTENRSSDMIQRPKMIICIALCMPACNPNCIRENTVRPQFEQVSLPSFPLVTFPPPTVSYQSSSVAEAPSTALQQQQTKNFKKVCILLCMPVCSPSCINQISQQQPIIMQSQPITNRQQIKYQDVLINPFQNLQSQQLQPQLQQVQQEPVAVMQRVQPVQQEPTAVMQQVQPFQQESTAVLQQVEASQQEPNAVMQQMQYEETQPTYLQYPLHFGPQRQFEPAAVVQQEQFQLQSTETANQTQIRPIEQVQELEAILAAQQQLEFQPQYEKPIAAKQQQSSDVFPSFDINQNSRCSCIGPIRICTSGNVNFKCCRRRCRH</sequence>
<keyword evidence="3" id="KW-1185">Reference proteome</keyword>
<feature type="region of interest" description="Disordered" evidence="1">
    <location>
        <begin position="1"/>
        <end position="53"/>
    </location>
</feature>
<feature type="compositionally biased region" description="Polar residues" evidence="1">
    <location>
        <begin position="1"/>
        <end position="12"/>
    </location>
</feature>
<reference evidence="4" key="1">
    <citation type="submission" date="2017-02" db="UniProtKB">
        <authorList>
            <consortium name="WormBaseParasite"/>
        </authorList>
    </citation>
    <scope>IDENTIFICATION</scope>
</reference>
<dbReference type="OrthoDB" id="5847509at2759"/>
<dbReference type="Proteomes" id="UP000274131">
    <property type="component" value="Unassembled WGS sequence"/>
</dbReference>
<evidence type="ECO:0000313" key="3">
    <source>
        <dbReference type="Proteomes" id="UP000274131"/>
    </source>
</evidence>
<dbReference type="EMBL" id="UXUI01010068">
    <property type="protein sequence ID" value="VDD94714.1"/>
    <property type="molecule type" value="Genomic_DNA"/>
</dbReference>
<accession>A0A0N4VH19</accession>
<name>A0A0N4VH19_ENTVE</name>
<gene>
    <name evidence="2" type="ORF">EVEC_LOCUS9465</name>
</gene>
<dbReference type="WBParaSite" id="EVEC_0001010801-mRNA-1">
    <property type="protein sequence ID" value="EVEC_0001010801-mRNA-1"/>
    <property type="gene ID" value="EVEC_0001010801"/>
</dbReference>
<dbReference type="AlphaFoldDB" id="A0A0N4VH19"/>
<evidence type="ECO:0000256" key="1">
    <source>
        <dbReference type="SAM" id="MobiDB-lite"/>
    </source>
</evidence>
<feature type="compositionally biased region" description="Polar residues" evidence="1">
    <location>
        <begin position="26"/>
        <end position="42"/>
    </location>
</feature>
<evidence type="ECO:0000313" key="2">
    <source>
        <dbReference type="EMBL" id="VDD94714.1"/>
    </source>
</evidence>
<protein>
    <submittedName>
        <fullName evidence="4">Mediator of RNA polymerase II transcription subunit 26</fullName>
    </submittedName>
</protein>
<proteinExistence type="predicted"/>
<reference evidence="2 3" key="2">
    <citation type="submission" date="2018-10" db="EMBL/GenBank/DDBJ databases">
        <authorList>
            <consortium name="Pathogen Informatics"/>
        </authorList>
    </citation>
    <scope>NUCLEOTIDE SEQUENCE [LARGE SCALE GENOMIC DNA]</scope>
</reference>